<reference evidence="6 9" key="1">
    <citation type="submission" date="2016-08" db="EMBL/GenBank/DDBJ databases">
        <title>Candidatus Dactylopiibacterium carminicum genome sequence.</title>
        <authorList>
            <person name="Ramirez-Puebla S.T."/>
            <person name="Ormeno-Orrillo E."/>
            <person name="Vera-Ponce De Leon A."/>
            <person name="Luis L."/>
            <person name="Sanchez-Flores A."/>
            <person name="Monica R."/>
            <person name="Martinez-Romero E."/>
        </authorList>
    </citation>
    <scope>NUCLEOTIDE SEQUENCE [LARGE SCALE GENOMIC DNA]</scope>
    <source>
        <strain evidence="6">END1</strain>
    </source>
</reference>
<dbReference type="EMBL" id="MDUX01000017">
    <property type="protein sequence ID" value="KAF7599603.1"/>
    <property type="molecule type" value="Genomic_DNA"/>
</dbReference>
<reference evidence="7 8" key="2">
    <citation type="submission" date="2017-07" db="EMBL/GenBank/DDBJ databases">
        <title>Candidatus Dactylopiibacterium carminicum, a nitrogen-fixing symbiont of the cochineal insect Dactylopius coccus and Dactylopius opuntiae (Hemiptera: Coccoidea: Dactylopiidae).</title>
        <authorList>
            <person name="Vera A."/>
        </authorList>
    </citation>
    <scope>NUCLEOTIDE SEQUENCE [LARGE SCALE GENOMIC DNA]</scope>
    <source>
        <strain evidence="7 8">NFDCM</strain>
    </source>
</reference>
<dbReference type="Proteomes" id="UP000216107">
    <property type="component" value="Unassembled WGS sequence"/>
</dbReference>
<dbReference type="InterPro" id="IPR036390">
    <property type="entry name" value="WH_DNA-bd_sf"/>
</dbReference>
<dbReference type="PANTHER" id="PTHR30537:SF72">
    <property type="entry name" value="LYSR FAMILY TRANSCRIPTIONAL REGULATOR"/>
    <property type="match status" value="1"/>
</dbReference>
<dbReference type="PANTHER" id="PTHR30537">
    <property type="entry name" value="HTH-TYPE TRANSCRIPTIONAL REGULATOR"/>
    <property type="match status" value="1"/>
</dbReference>
<dbReference type="InterPro" id="IPR036388">
    <property type="entry name" value="WH-like_DNA-bd_sf"/>
</dbReference>
<dbReference type="GO" id="GO:0043565">
    <property type="term" value="F:sequence-specific DNA binding"/>
    <property type="evidence" value="ECO:0007669"/>
    <property type="project" value="TreeGrafter"/>
</dbReference>
<keyword evidence="2" id="KW-0805">Transcription regulation</keyword>
<dbReference type="Pfam" id="PF00126">
    <property type="entry name" value="HTH_1"/>
    <property type="match status" value="1"/>
</dbReference>
<evidence type="ECO:0000313" key="8">
    <source>
        <dbReference type="Proteomes" id="UP000216107"/>
    </source>
</evidence>
<evidence type="ECO:0000313" key="6">
    <source>
        <dbReference type="EMBL" id="KAF7599603.1"/>
    </source>
</evidence>
<keyword evidence="4" id="KW-0804">Transcription</keyword>
<dbReference type="PROSITE" id="PS50931">
    <property type="entry name" value="HTH_LYSR"/>
    <property type="match status" value="1"/>
</dbReference>
<protein>
    <submittedName>
        <fullName evidence="7">LysR family transcriptional regulator</fullName>
    </submittedName>
</protein>
<dbReference type="RefSeq" id="WP_095524185.1">
    <property type="nucleotide sequence ID" value="NZ_MDUX01000017.1"/>
</dbReference>
<dbReference type="OrthoDB" id="9076738at2"/>
<evidence type="ECO:0000259" key="5">
    <source>
        <dbReference type="PROSITE" id="PS50931"/>
    </source>
</evidence>
<evidence type="ECO:0000256" key="4">
    <source>
        <dbReference type="ARBA" id="ARBA00023163"/>
    </source>
</evidence>
<dbReference type="InterPro" id="IPR000847">
    <property type="entry name" value="LysR_HTH_N"/>
</dbReference>
<feature type="domain" description="HTH lysR-type" evidence="5">
    <location>
        <begin position="1"/>
        <end position="59"/>
    </location>
</feature>
<proteinExistence type="inferred from homology"/>
<keyword evidence="3" id="KW-0238">DNA-binding</keyword>
<dbReference type="InterPro" id="IPR005119">
    <property type="entry name" value="LysR_subst-bd"/>
</dbReference>
<dbReference type="SUPFAM" id="SSF46785">
    <property type="entry name" value="Winged helix' DNA-binding domain"/>
    <property type="match status" value="1"/>
</dbReference>
<dbReference type="GO" id="GO:0003700">
    <property type="term" value="F:DNA-binding transcription factor activity"/>
    <property type="evidence" value="ECO:0007669"/>
    <property type="project" value="InterPro"/>
</dbReference>
<dbReference type="SUPFAM" id="SSF53850">
    <property type="entry name" value="Periplasmic binding protein-like II"/>
    <property type="match status" value="1"/>
</dbReference>
<evidence type="ECO:0000256" key="1">
    <source>
        <dbReference type="ARBA" id="ARBA00009437"/>
    </source>
</evidence>
<dbReference type="AlphaFoldDB" id="A0A272EX75"/>
<dbReference type="Pfam" id="PF03466">
    <property type="entry name" value="LysR_substrate"/>
    <property type="match status" value="1"/>
</dbReference>
<evidence type="ECO:0000313" key="9">
    <source>
        <dbReference type="Proteomes" id="UP000623509"/>
    </source>
</evidence>
<name>A0A272EX75_9RHOO</name>
<dbReference type="Gene3D" id="3.40.190.290">
    <property type="match status" value="1"/>
</dbReference>
<comment type="similarity">
    <text evidence="1">Belongs to the LysR transcriptional regulatory family.</text>
</comment>
<dbReference type="InterPro" id="IPR058163">
    <property type="entry name" value="LysR-type_TF_proteobact-type"/>
</dbReference>
<sequence>MDRFQAMQVFMRVVDANGFSRAADSLGLPRPTVTTIIQNLEALLQVRLLNRTTRRISLTPDGAAYYEHCARILGEVEDTESAFRDAARGPRGRLRIDVPSTIGRQILIPNLCEFHSRYPDVELVIGMSDRQVDLVREAVDCVIRGGELQDSTLVARRIGTFKTITCAAPAYLERYGVPMSVEDLDGHIAMHYFSSRTGRVIDWDFIVDGQARPVKMRGSVSVNDGEAYVACAIQGFGLIQAPRFMILPQLESGQLVEVLPQLSPSPIPISVAYLQNRHLSPKVRAFVDWVADLFGACPLLSGVDADTGPCVAASVPGEYNTLRKEIELMNLAEGTVTP</sequence>
<dbReference type="EMBL" id="NMRN01000008">
    <property type="protein sequence ID" value="PAS94250.1"/>
    <property type="molecule type" value="Genomic_DNA"/>
</dbReference>
<dbReference type="Proteomes" id="UP000623509">
    <property type="component" value="Unassembled WGS sequence"/>
</dbReference>
<accession>A0A272EX75</accession>
<organism evidence="7 8">
    <name type="scientific">Candidatus Dactylopiibacterium carminicum</name>
    <dbReference type="NCBI Taxonomy" id="857335"/>
    <lineage>
        <taxon>Bacteria</taxon>
        <taxon>Pseudomonadati</taxon>
        <taxon>Pseudomonadota</taxon>
        <taxon>Betaproteobacteria</taxon>
        <taxon>Rhodocyclales</taxon>
        <taxon>Rhodocyclaceae</taxon>
        <taxon>Candidatus Dactylopiibacterium</taxon>
    </lineage>
</organism>
<dbReference type="FunFam" id="3.40.190.290:FF:000001">
    <property type="entry name" value="Transcriptional regulator, LysR family"/>
    <property type="match status" value="1"/>
</dbReference>
<evidence type="ECO:0000313" key="7">
    <source>
        <dbReference type="EMBL" id="PAS94250.1"/>
    </source>
</evidence>
<dbReference type="Gene3D" id="1.10.10.10">
    <property type="entry name" value="Winged helix-like DNA-binding domain superfamily/Winged helix DNA-binding domain"/>
    <property type="match status" value="1"/>
</dbReference>
<evidence type="ECO:0000256" key="3">
    <source>
        <dbReference type="ARBA" id="ARBA00023125"/>
    </source>
</evidence>
<dbReference type="CDD" id="cd08472">
    <property type="entry name" value="PBP2_CrgA_like_3"/>
    <property type="match status" value="1"/>
</dbReference>
<dbReference type="GO" id="GO:0006351">
    <property type="term" value="P:DNA-templated transcription"/>
    <property type="evidence" value="ECO:0007669"/>
    <property type="project" value="TreeGrafter"/>
</dbReference>
<gene>
    <name evidence="6" type="ORF">BGI27_06985</name>
    <name evidence="7" type="ORF">CGU29_04350</name>
</gene>
<evidence type="ECO:0000256" key="2">
    <source>
        <dbReference type="ARBA" id="ARBA00023015"/>
    </source>
</evidence>
<keyword evidence="9" id="KW-1185">Reference proteome</keyword>
<comment type="caution">
    <text evidence="7">The sequence shown here is derived from an EMBL/GenBank/DDBJ whole genome shotgun (WGS) entry which is preliminary data.</text>
</comment>
<dbReference type="FunFam" id="1.10.10.10:FF:000001">
    <property type="entry name" value="LysR family transcriptional regulator"/>
    <property type="match status" value="1"/>
</dbReference>